<dbReference type="EMBL" id="CP026095">
    <property type="protein sequence ID" value="AZV40899.1"/>
    <property type="molecule type" value="Genomic_DNA"/>
</dbReference>
<dbReference type="OrthoDB" id="2375836at2"/>
<evidence type="ECO:0000256" key="1">
    <source>
        <dbReference type="SAM" id="MobiDB-lite"/>
    </source>
</evidence>
<feature type="compositionally biased region" description="Gly residues" evidence="1">
    <location>
        <begin position="189"/>
        <end position="200"/>
    </location>
</feature>
<dbReference type="Proteomes" id="UP000283095">
    <property type="component" value="Chromosome"/>
</dbReference>
<protein>
    <submittedName>
        <fullName evidence="2">Spore gernimation protein GerD</fullName>
    </submittedName>
</protein>
<evidence type="ECO:0000313" key="3">
    <source>
        <dbReference type="Proteomes" id="UP000283095"/>
    </source>
</evidence>
<dbReference type="RefSeq" id="WP_127758688.1">
    <property type="nucleotide sequence ID" value="NZ_CP026095.1"/>
</dbReference>
<dbReference type="Pfam" id="PF17898">
    <property type="entry name" value="GerD"/>
    <property type="match status" value="1"/>
</dbReference>
<evidence type="ECO:0000313" key="2">
    <source>
        <dbReference type="EMBL" id="AZV40899.1"/>
    </source>
</evidence>
<dbReference type="KEGG" id="pasa:BAOM_0176"/>
<dbReference type="AlphaFoldDB" id="A0A3T0KKG8"/>
<organism evidence="2 3">
    <name type="scientific">Peribacillus asahii</name>
    <dbReference type="NCBI Taxonomy" id="228899"/>
    <lineage>
        <taxon>Bacteria</taxon>
        <taxon>Bacillati</taxon>
        <taxon>Bacillota</taxon>
        <taxon>Bacilli</taxon>
        <taxon>Bacillales</taxon>
        <taxon>Bacillaceae</taxon>
        <taxon>Peribacillus</taxon>
    </lineage>
</organism>
<gene>
    <name evidence="2" type="primary">gerD</name>
    <name evidence="2" type="ORF">BAOM_0176</name>
</gene>
<dbReference type="InterPro" id="IPR041262">
    <property type="entry name" value="GerD_central"/>
</dbReference>
<dbReference type="NCBIfam" id="NF040801">
    <property type="entry name" value="spore_GerD"/>
    <property type="match status" value="1"/>
</dbReference>
<proteinExistence type="predicted"/>
<feature type="region of interest" description="Disordered" evidence="1">
    <location>
        <begin position="178"/>
        <end position="200"/>
    </location>
</feature>
<reference evidence="2 3" key="1">
    <citation type="submission" date="2018-01" db="EMBL/GenBank/DDBJ databases">
        <title>Bacillus asahii Genome sequencing and assembly.</title>
        <authorList>
            <person name="Jiang H."/>
            <person name="Feng Y."/>
            <person name="Zhao F."/>
            <person name="Lin X."/>
        </authorList>
    </citation>
    <scope>NUCLEOTIDE SEQUENCE [LARGE SCALE GENOMIC DNA]</scope>
    <source>
        <strain evidence="2 3">OM18</strain>
    </source>
</reference>
<sequence>MKNGVAFLLISLFIICTGCNQEGTNEKVDYEETKKMVVDILKTDDGKKALQEVLKDESMKNEIIMNNDTVTKAIESTLTSDKGKEFWKKAFEDNEFTKAYAKALRSEHKKVLKELAKDPAYRTLLTDTMKEPDIQKEITNILKQNEMRKIYKQLIVETAESPLVKAQVEEAIQKAATEAVEKQKKEEGGGGGEEGGGEGS</sequence>
<name>A0A3T0KKG8_9BACI</name>
<feature type="compositionally biased region" description="Basic and acidic residues" evidence="1">
    <location>
        <begin position="179"/>
        <end position="188"/>
    </location>
</feature>
<accession>A0A3T0KKG8</accession>